<keyword evidence="2" id="KW-0378">Hydrolase</keyword>
<gene>
    <name evidence="2" type="ORF">SEP9_056</name>
</gene>
<name>W5RV44_9CAUD</name>
<evidence type="ECO:0000313" key="3">
    <source>
        <dbReference type="Proteomes" id="UP000019366"/>
    </source>
</evidence>
<keyword evidence="3" id="KW-1185">Reference proteome</keyword>
<protein>
    <submittedName>
        <fullName evidence="2">HNH endonuclease</fullName>
    </submittedName>
</protein>
<dbReference type="KEGG" id="vg:18504295"/>
<accession>W5RV44</accession>
<organism evidence="2 3">
    <name type="scientific">Staphylococcus phage vB_SepS_SEP9</name>
    <dbReference type="NCBI Taxonomy" id="1434319"/>
    <lineage>
        <taxon>Viruses</taxon>
        <taxon>Duplodnaviria</taxon>
        <taxon>Heunggongvirae</taxon>
        <taxon>Uroviricota</taxon>
        <taxon>Caudoviricetes</taxon>
        <taxon>Sextaecvirus</taxon>
        <taxon>Sextaecvirus SEP9</taxon>
    </lineage>
</organism>
<keyword evidence="2" id="KW-0540">Nuclease</keyword>
<dbReference type="RefSeq" id="YP_009007725.1">
    <property type="nucleotide sequence ID" value="NC_023582.1"/>
</dbReference>
<proteinExistence type="predicted"/>
<dbReference type="EMBL" id="KF929199">
    <property type="protein sequence ID" value="AHG23978.1"/>
    <property type="molecule type" value="Genomic_DNA"/>
</dbReference>
<feature type="domain" description="HNH nuclease" evidence="1">
    <location>
        <begin position="72"/>
        <end position="118"/>
    </location>
</feature>
<dbReference type="InterPro" id="IPR003615">
    <property type="entry name" value="HNH_nuc"/>
</dbReference>
<dbReference type="Proteomes" id="UP000019366">
    <property type="component" value="Segment"/>
</dbReference>
<keyword evidence="2" id="KW-0255">Endonuclease</keyword>
<dbReference type="Pfam" id="PF13392">
    <property type="entry name" value="HNH_3"/>
    <property type="match status" value="1"/>
</dbReference>
<evidence type="ECO:0000259" key="1">
    <source>
        <dbReference type="Pfam" id="PF13392"/>
    </source>
</evidence>
<reference evidence="2 3" key="1">
    <citation type="journal article" date="2014" name="Res. Microbiol.">
        <title>Characterization of Staphylococcus epidermidis phage vB_SepS_SEP9 - A unique member of the Siphoviridae family.</title>
        <authorList>
            <person name="Melo L.D."/>
            <person name="Sillankorva S."/>
            <person name="Ackermann H.W."/>
            <person name="Kropinski A.M."/>
            <person name="Azeredo J."/>
            <person name="Cerca N."/>
        </authorList>
    </citation>
    <scope>NUCLEOTIDE SEQUENCE [LARGE SCALE GENOMIC DNA]</scope>
</reference>
<dbReference type="GeneID" id="18504295"/>
<dbReference type="InterPro" id="IPR044925">
    <property type="entry name" value="His-Me_finger_sf"/>
</dbReference>
<dbReference type="SUPFAM" id="SSF54060">
    <property type="entry name" value="His-Me finger endonucleases"/>
    <property type="match status" value="1"/>
</dbReference>
<evidence type="ECO:0000313" key="2">
    <source>
        <dbReference type="EMBL" id="AHG23978.1"/>
    </source>
</evidence>
<sequence length="301" mass="35371">MINEINYRQIFKQINGELWSNIKDYPGYWVNKKGEILGKQLNIYKQGRNHKGYPIVSMYYKKDNNEYKLKTKAVHRIVAETFIYNNNPKIKNQVNHIDGNKENNKVENLEWCTNQENREHAVNNGLVADKKGEKQSIAILNDKQVIDIYTSNKSRIHMSKKYNVSKHTISNIRGDNTWTHVTKNLIKGNYKNDKFLSEDTVKDIFISDLSNKEISEKYNIDRAIVSNIKNGKSYRNITKNMNKGKVEVNKKSKLTEEDVKHIYLSNKTCKELAREYNMSESGIYFIKSNRNYTKITKELRE</sequence>
<dbReference type="GO" id="GO:0004519">
    <property type="term" value="F:endonuclease activity"/>
    <property type="evidence" value="ECO:0007669"/>
    <property type="project" value="UniProtKB-KW"/>
</dbReference>
<dbReference type="Gene3D" id="3.90.75.20">
    <property type="match status" value="1"/>
</dbReference>
<dbReference type="OrthoDB" id="21336at10239"/>